<proteinExistence type="predicted"/>
<evidence type="ECO:0000256" key="1">
    <source>
        <dbReference type="SAM" id="MobiDB-lite"/>
    </source>
</evidence>
<feature type="compositionally biased region" description="Polar residues" evidence="1">
    <location>
        <begin position="399"/>
        <end position="416"/>
    </location>
</feature>
<dbReference type="EMBL" id="JADBGQ010000008">
    <property type="protein sequence ID" value="KAG5384562.1"/>
    <property type="molecule type" value="Genomic_DNA"/>
</dbReference>
<gene>
    <name evidence="2" type="primary">A09g510180.1_BraROA</name>
    <name evidence="2" type="ORF">IGI04_036032</name>
</gene>
<dbReference type="Proteomes" id="UP000823674">
    <property type="component" value="Chromosome A09"/>
</dbReference>
<evidence type="ECO:0000313" key="2">
    <source>
        <dbReference type="EMBL" id="KAG5384562.1"/>
    </source>
</evidence>
<protein>
    <submittedName>
        <fullName evidence="2">Uncharacterized protein</fullName>
    </submittedName>
</protein>
<comment type="caution">
    <text evidence="2">The sequence shown here is derived from an EMBL/GenBank/DDBJ whole genome shotgun (WGS) entry which is preliminary data.</text>
</comment>
<accession>A0ABQ7LDA1</accession>
<organism evidence="2 3">
    <name type="scientific">Brassica rapa subsp. trilocularis</name>
    <dbReference type="NCBI Taxonomy" id="1813537"/>
    <lineage>
        <taxon>Eukaryota</taxon>
        <taxon>Viridiplantae</taxon>
        <taxon>Streptophyta</taxon>
        <taxon>Embryophyta</taxon>
        <taxon>Tracheophyta</taxon>
        <taxon>Spermatophyta</taxon>
        <taxon>Magnoliopsida</taxon>
        <taxon>eudicotyledons</taxon>
        <taxon>Gunneridae</taxon>
        <taxon>Pentapetalae</taxon>
        <taxon>rosids</taxon>
        <taxon>malvids</taxon>
        <taxon>Brassicales</taxon>
        <taxon>Brassicaceae</taxon>
        <taxon>Brassiceae</taxon>
        <taxon>Brassica</taxon>
    </lineage>
</organism>
<feature type="region of interest" description="Disordered" evidence="1">
    <location>
        <begin position="381"/>
        <end position="416"/>
    </location>
</feature>
<name>A0ABQ7LDA1_BRACM</name>
<evidence type="ECO:0000313" key="3">
    <source>
        <dbReference type="Proteomes" id="UP000823674"/>
    </source>
</evidence>
<keyword evidence="3" id="KW-1185">Reference proteome</keyword>
<sequence>MGCWVLGQGHGLSPGGLGRGLGLWPTPNPIRKGEGMQVAERGQPLADDAHSLASHACSWGKTYPLVFYKYGGSLVDFIIQFQSKILRENVERKKERKREFRPRERPIVVVLCSSDSDRLRTNSGQEWEIKTRRRPWRTQTWFTRYVMGRGSIRQNGSVSGMIRSHQDWARDEWPKGACSKRCLSRRVRTDPYGSAYGLSSQDKVTPSGLGLRLTRPIGSRPKAGSGKGVRWAIEPDSIGRSHLDSIRLDGLVFGDDPDLFVCSVYLFWTIYLILSQGVELRMVLVKPRSREGSVSERLCNVWLDDTRDELVIVYETVKKLCIESHDQTWTVVRERHREDSGHGKMCGEWSNWKTDETRPRPHKRENLKLGAKRSARKLTRKFTGDNPAIDLNPAIDSVGPSSPTLHTPSENFLQKY</sequence>
<reference evidence="2 3" key="1">
    <citation type="submission" date="2021-03" db="EMBL/GenBank/DDBJ databases">
        <authorList>
            <person name="King G.J."/>
            <person name="Bancroft I."/>
            <person name="Baten A."/>
            <person name="Bloomfield J."/>
            <person name="Borpatragohain P."/>
            <person name="He Z."/>
            <person name="Irish N."/>
            <person name="Irwin J."/>
            <person name="Liu K."/>
            <person name="Mauleon R.P."/>
            <person name="Moore J."/>
            <person name="Morris R."/>
            <person name="Ostergaard L."/>
            <person name="Wang B."/>
            <person name="Wells R."/>
        </authorList>
    </citation>
    <scope>NUCLEOTIDE SEQUENCE [LARGE SCALE GENOMIC DNA]</scope>
    <source>
        <strain evidence="2">R-o-18</strain>
        <tissue evidence="2">Leaf</tissue>
    </source>
</reference>